<protein>
    <submittedName>
        <fullName evidence="2">Uncharacterized protein</fullName>
    </submittedName>
</protein>
<sequence length="50" mass="5773">MEQGSDTPDAKKAKDLLNQHSNNQADNIINISKKYYHSEVASKRIMVKRR</sequence>
<accession>A0A853F273</accession>
<gene>
    <name evidence="2" type="ORF">H0A76_03535</name>
</gene>
<reference evidence="2 3" key="1">
    <citation type="submission" date="2020-05" db="EMBL/GenBank/DDBJ databases">
        <title>Horizontal transmission and recombination maintain forever young bacterial symbiont genomes.</title>
        <authorList>
            <person name="Russell S.L."/>
            <person name="Pepper-Tunick E."/>
            <person name="Svedberg J."/>
            <person name="Byrne A."/>
            <person name="Ruelas Castillo J."/>
            <person name="Vollmers C."/>
            <person name="Beinart R.A."/>
            <person name="Corbett-Detig R."/>
        </authorList>
    </citation>
    <scope>NUCLEOTIDE SEQUENCE [LARGE SCALE GENOMIC DNA]</scope>
    <source>
        <strain evidence="2">455</strain>
    </source>
</reference>
<dbReference type="AlphaFoldDB" id="A0A853F273"/>
<feature type="region of interest" description="Disordered" evidence="1">
    <location>
        <begin position="1"/>
        <end position="26"/>
    </location>
</feature>
<feature type="compositionally biased region" description="Basic and acidic residues" evidence="1">
    <location>
        <begin position="8"/>
        <end position="17"/>
    </location>
</feature>
<organism evidence="2 3">
    <name type="scientific">Candidatus Thiodubiliella endoseptemdiera</name>
    <dbReference type="NCBI Taxonomy" id="2738886"/>
    <lineage>
        <taxon>Bacteria</taxon>
        <taxon>Pseudomonadati</taxon>
        <taxon>Pseudomonadota</taxon>
        <taxon>Gammaproteobacteria</taxon>
        <taxon>Candidatus Pseudothioglobaceae</taxon>
        <taxon>Candidatus Thiodubiliella</taxon>
    </lineage>
</organism>
<dbReference type="Proteomes" id="UP000568751">
    <property type="component" value="Unassembled WGS sequence"/>
</dbReference>
<proteinExistence type="predicted"/>
<dbReference type="EMBL" id="JACCHT010000001">
    <property type="protein sequence ID" value="NYT27041.1"/>
    <property type="molecule type" value="Genomic_DNA"/>
</dbReference>
<evidence type="ECO:0000256" key="1">
    <source>
        <dbReference type="SAM" id="MobiDB-lite"/>
    </source>
</evidence>
<evidence type="ECO:0000313" key="2">
    <source>
        <dbReference type="EMBL" id="NYT27041.1"/>
    </source>
</evidence>
<evidence type="ECO:0000313" key="3">
    <source>
        <dbReference type="Proteomes" id="UP000568751"/>
    </source>
</evidence>
<comment type="caution">
    <text evidence="2">The sequence shown here is derived from an EMBL/GenBank/DDBJ whole genome shotgun (WGS) entry which is preliminary data.</text>
</comment>
<name>A0A853F273_9GAMM</name>